<dbReference type="Proteomes" id="UP001281003">
    <property type="component" value="Unassembled WGS sequence"/>
</dbReference>
<sequence length="468" mass="54382">MAAVELLPFEMRERICELVGHIPERSLDYLIKRFDPINDGTSPYLLHHEHPAPKYPRAYSSAYSDLRALSLACKAFVEPSQRVLLETTVVRGSFGIVRLLQMLLLHPKRRTYVRRLAFSRRDSGDQWDLRWFLRLLAVPCQSTHLLDSLQHRDQFYEVIRALAAKIGSSFLWEPYRSRWRRVFRELPLVSHDALCDYVLRSVVQLCPLIQEIGLSYAHGPFLDWGHQLNLPRSPREVLFFFPFAHLESLALDVATLDCHKSLFAHKPFAYTQPNYPNVKSIALYGSSKGYYELRLSELRLWLLPFKGLRELRLLRGCVQDIPLFTWDPEEDPDNQNPRLNWNEVLVTLKDTLEVLEVEGKVFGHITRISQSHMATCFGLTQRLVCLPELTKLKYLRAPLYMLRGEIERVHWPRGDRWDAQAVLELIMTGLPPSLKTMDVLVVTEWREGEMADLGTRRIVASESVRVDL</sequence>
<dbReference type="EMBL" id="JAUTDP010000016">
    <property type="protein sequence ID" value="KAK3388364.1"/>
    <property type="molecule type" value="Genomic_DNA"/>
</dbReference>
<dbReference type="AlphaFoldDB" id="A0AAE0NVL4"/>
<comment type="caution">
    <text evidence="1">The sequence shown here is derived from an EMBL/GenBank/DDBJ whole genome shotgun (WGS) entry which is preliminary data.</text>
</comment>
<evidence type="ECO:0000313" key="2">
    <source>
        <dbReference type="Proteomes" id="UP001281003"/>
    </source>
</evidence>
<keyword evidence="2" id="KW-1185">Reference proteome</keyword>
<accession>A0AAE0NVL4</accession>
<protein>
    <submittedName>
        <fullName evidence="1">Uncharacterized protein</fullName>
    </submittedName>
</protein>
<reference evidence="1" key="2">
    <citation type="submission" date="2023-07" db="EMBL/GenBank/DDBJ databases">
        <authorList>
            <consortium name="Lawrence Berkeley National Laboratory"/>
            <person name="Haridas S."/>
            <person name="Hensen N."/>
            <person name="Bonometti L."/>
            <person name="Westerberg I."/>
            <person name="Brannstrom I.O."/>
            <person name="Guillou S."/>
            <person name="Cros-Aarteil S."/>
            <person name="Calhoun S."/>
            <person name="Kuo A."/>
            <person name="Mondo S."/>
            <person name="Pangilinan J."/>
            <person name="Riley R."/>
            <person name="LaButti K."/>
            <person name="Andreopoulos B."/>
            <person name="Lipzen A."/>
            <person name="Chen C."/>
            <person name="Yanf M."/>
            <person name="Daum C."/>
            <person name="Ng V."/>
            <person name="Clum A."/>
            <person name="Steindorff A."/>
            <person name="Ohm R."/>
            <person name="Martin F."/>
            <person name="Silar P."/>
            <person name="Natvig D."/>
            <person name="Lalanne C."/>
            <person name="Gautier V."/>
            <person name="Ament-velasquez S.L."/>
            <person name="Kruys A."/>
            <person name="Hutchinson M.I."/>
            <person name="Powell A.J."/>
            <person name="Barry K."/>
            <person name="Miller A.N."/>
            <person name="Grigoriev I.V."/>
            <person name="Debuchy R."/>
            <person name="Gladieux P."/>
            <person name="Thoren M.H."/>
            <person name="Johannesson H."/>
        </authorList>
    </citation>
    <scope>NUCLEOTIDE SEQUENCE</scope>
    <source>
        <strain evidence="1">FGSC 1904</strain>
    </source>
</reference>
<proteinExistence type="predicted"/>
<name>A0AAE0NVL4_SORBR</name>
<gene>
    <name evidence="1" type="ORF">B0T20DRAFT_397875</name>
</gene>
<evidence type="ECO:0000313" key="1">
    <source>
        <dbReference type="EMBL" id="KAK3388364.1"/>
    </source>
</evidence>
<organism evidence="1 2">
    <name type="scientific">Sordaria brevicollis</name>
    <dbReference type="NCBI Taxonomy" id="83679"/>
    <lineage>
        <taxon>Eukaryota</taxon>
        <taxon>Fungi</taxon>
        <taxon>Dikarya</taxon>
        <taxon>Ascomycota</taxon>
        <taxon>Pezizomycotina</taxon>
        <taxon>Sordariomycetes</taxon>
        <taxon>Sordariomycetidae</taxon>
        <taxon>Sordariales</taxon>
        <taxon>Sordariaceae</taxon>
        <taxon>Sordaria</taxon>
    </lineage>
</organism>
<reference evidence="1" key="1">
    <citation type="journal article" date="2023" name="Mol. Phylogenet. Evol.">
        <title>Genome-scale phylogeny and comparative genomics of the fungal order Sordariales.</title>
        <authorList>
            <person name="Hensen N."/>
            <person name="Bonometti L."/>
            <person name="Westerberg I."/>
            <person name="Brannstrom I.O."/>
            <person name="Guillou S."/>
            <person name="Cros-Aarteil S."/>
            <person name="Calhoun S."/>
            <person name="Haridas S."/>
            <person name="Kuo A."/>
            <person name="Mondo S."/>
            <person name="Pangilinan J."/>
            <person name="Riley R."/>
            <person name="LaButti K."/>
            <person name="Andreopoulos B."/>
            <person name="Lipzen A."/>
            <person name="Chen C."/>
            <person name="Yan M."/>
            <person name="Daum C."/>
            <person name="Ng V."/>
            <person name="Clum A."/>
            <person name="Steindorff A."/>
            <person name="Ohm R.A."/>
            <person name="Martin F."/>
            <person name="Silar P."/>
            <person name="Natvig D.O."/>
            <person name="Lalanne C."/>
            <person name="Gautier V."/>
            <person name="Ament-Velasquez S.L."/>
            <person name="Kruys A."/>
            <person name="Hutchinson M.I."/>
            <person name="Powell A.J."/>
            <person name="Barry K."/>
            <person name="Miller A.N."/>
            <person name="Grigoriev I.V."/>
            <person name="Debuchy R."/>
            <person name="Gladieux P."/>
            <person name="Hiltunen Thoren M."/>
            <person name="Johannesson H."/>
        </authorList>
    </citation>
    <scope>NUCLEOTIDE SEQUENCE</scope>
    <source>
        <strain evidence="1">FGSC 1904</strain>
    </source>
</reference>